<dbReference type="PROSITE" id="PS51318">
    <property type="entry name" value="TAT"/>
    <property type="match status" value="1"/>
</dbReference>
<dbReference type="RefSeq" id="WP_055607395.1">
    <property type="nucleotide sequence ID" value="NZ_CP023697.1"/>
</dbReference>
<keyword evidence="3" id="KW-1185">Reference proteome</keyword>
<organism evidence="2 3">
    <name type="scientific">Streptomyces prasinus</name>
    <dbReference type="NCBI Taxonomy" id="67345"/>
    <lineage>
        <taxon>Bacteria</taxon>
        <taxon>Bacillati</taxon>
        <taxon>Actinomycetota</taxon>
        <taxon>Actinomycetes</taxon>
        <taxon>Kitasatosporales</taxon>
        <taxon>Streptomycetaceae</taxon>
        <taxon>Streptomyces</taxon>
    </lineage>
</organism>
<dbReference type="Proteomes" id="UP000326041">
    <property type="component" value="Chromosome"/>
</dbReference>
<reference evidence="2 3" key="1">
    <citation type="submission" date="2017-09" db="EMBL/GenBank/DDBJ databases">
        <authorList>
            <person name="Lee N."/>
            <person name="Cho B.-K."/>
        </authorList>
    </citation>
    <scope>NUCLEOTIDE SEQUENCE [LARGE SCALE GENOMIC DNA]</scope>
    <source>
        <strain evidence="2 3">ATCC 13879</strain>
    </source>
</reference>
<dbReference type="EMBL" id="CP023697">
    <property type="protein sequence ID" value="QEV06267.1"/>
    <property type="molecule type" value="Genomic_DNA"/>
</dbReference>
<dbReference type="GeneID" id="95535230"/>
<accession>A0ABX6AX39</accession>
<sequence length="336" mass="35305">MTRKHPEHAEYSEHSEHPTRPGPSRRAVLGGAATAALATLTGVAGAGTAQAGGGGHRTDRPAEFPLPDGWLPEGITIGARPYAYLGSRANGAIYRADLRTGQGRVFHEGAPGLASIGLKLDDRDGLLYVAGGAGGTARLVDARTGALRATHRLTAATGHFVNDVALLGDRAWFTDSYDAVLYGVPRGRGGTVRALPLSGDWEQLPGAINANGIVSTPDGRDVIVVKSTPGELYRVSLRTGRATRIALSGAADVVNGDGLVRVGRTLYVVQNRLNVVTVFHLDAGATTATLRRSITDPRFDVPATAALHRDRLYLVNARFTSPQTPETTFTVVGVPL</sequence>
<dbReference type="Gene3D" id="2.120.10.30">
    <property type="entry name" value="TolB, C-terminal domain"/>
    <property type="match status" value="1"/>
</dbReference>
<dbReference type="SUPFAM" id="SSF63829">
    <property type="entry name" value="Calcium-dependent phosphotriesterase"/>
    <property type="match status" value="1"/>
</dbReference>
<feature type="region of interest" description="Disordered" evidence="1">
    <location>
        <begin position="1"/>
        <end position="26"/>
    </location>
</feature>
<evidence type="ECO:0000256" key="1">
    <source>
        <dbReference type="SAM" id="MobiDB-lite"/>
    </source>
</evidence>
<proteinExistence type="predicted"/>
<evidence type="ECO:0000313" key="2">
    <source>
        <dbReference type="EMBL" id="QEV06267.1"/>
    </source>
</evidence>
<name>A0ABX6AX39_9ACTN</name>
<protein>
    <submittedName>
        <fullName evidence="2">Superoxide dismutase</fullName>
    </submittedName>
</protein>
<evidence type="ECO:0000313" key="3">
    <source>
        <dbReference type="Proteomes" id="UP000326041"/>
    </source>
</evidence>
<dbReference type="InterPro" id="IPR011042">
    <property type="entry name" value="6-blade_b-propeller_TolB-like"/>
</dbReference>
<dbReference type="InterPro" id="IPR006311">
    <property type="entry name" value="TAT_signal"/>
</dbReference>
<feature type="compositionally biased region" description="Basic and acidic residues" evidence="1">
    <location>
        <begin position="7"/>
        <end position="19"/>
    </location>
</feature>
<gene>
    <name evidence="2" type="ORF">CP972_11765</name>
</gene>